<evidence type="ECO:0000256" key="1">
    <source>
        <dbReference type="ARBA" id="ARBA00005695"/>
    </source>
</evidence>
<dbReference type="GO" id="GO:0043190">
    <property type="term" value="C:ATP-binding cassette (ABC) transporter complex"/>
    <property type="evidence" value="ECO:0007669"/>
    <property type="project" value="InterPro"/>
</dbReference>
<keyword evidence="5" id="KW-1185">Reference proteome</keyword>
<dbReference type="KEGG" id="mela:C6568_11345"/>
<feature type="domain" description="Solute-binding protein family 5" evidence="3">
    <location>
        <begin position="94"/>
        <end position="424"/>
    </location>
</feature>
<dbReference type="SUPFAM" id="SSF53850">
    <property type="entry name" value="Periplasmic binding protein-like II"/>
    <property type="match status" value="1"/>
</dbReference>
<dbReference type="PIRSF" id="PIRSF002741">
    <property type="entry name" value="MppA"/>
    <property type="match status" value="1"/>
</dbReference>
<dbReference type="CDD" id="cd08494">
    <property type="entry name" value="PBP2_NikA_DppA_OppA_like_6"/>
    <property type="match status" value="1"/>
</dbReference>
<evidence type="ECO:0000256" key="2">
    <source>
        <dbReference type="ARBA" id="ARBA00022729"/>
    </source>
</evidence>
<dbReference type="Proteomes" id="UP000237925">
    <property type="component" value="Chromosome"/>
</dbReference>
<comment type="similarity">
    <text evidence="1">Belongs to the bacterial solute-binding protein 5 family.</text>
</comment>
<proteinExistence type="inferred from homology"/>
<reference evidence="4 5" key="1">
    <citation type="submission" date="2018-03" db="EMBL/GenBank/DDBJ databases">
        <title>Genome sequencing of Melaminivora sp.</title>
        <authorList>
            <person name="Kim S.-J."/>
            <person name="Heo J."/>
            <person name="Ahn J.-H."/>
            <person name="Kwon S.-W."/>
        </authorList>
    </citation>
    <scope>NUCLEOTIDE SEQUENCE [LARGE SCALE GENOMIC DNA]</scope>
    <source>
        <strain evidence="4 5">SC2-9</strain>
    </source>
</reference>
<gene>
    <name evidence="4" type="ORF">C6568_11345</name>
</gene>
<dbReference type="InterPro" id="IPR039424">
    <property type="entry name" value="SBP_5"/>
</dbReference>
<dbReference type="InterPro" id="IPR030678">
    <property type="entry name" value="Peptide/Ni-bd"/>
</dbReference>
<dbReference type="PROSITE" id="PS51318">
    <property type="entry name" value="TAT"/>
    <property type="match status" value="1"/>
</dbReference>
<name>A0A2R3QDD1_9BURK</name>
<dbReference type="InterPro" id="IPR000914">
    <property type="entry name" value="SBP_5_dom"/>
</dbReference>
<sequence>MTHPHPAAVSADADGATRRAWLARAAALAGAPALGSAAAADAAGAPGDRRTVMLNLSLEPDSLDPTMAASAAVGEVVHYNVLEGLTRIEESGAVTGLLAESWTAGDGGRSHVFRLRQGVRFHDGSAFDAAAVRFSFERAAAAGTTNKSRRALFDNIAAIAMPDAHTVALTLHHPDAHLHFRLGEGPAVIVHPRSAGQLARAPVGTGPYQVAQRRPGHSITLERAPHARAGRRVPLDGAVFRFIHEPEEREEALRAGEVDLFFQFATGSVRRFQDDMRYQVLLGDSGGKGMLALNHRRAPLGDVRVRRAITHAIDRASFIQRALDGHGAPIGSHFAPTASGFLHLDSLYPHDPQRARALLRAAGVRTPLRLRLALPPAPYAHSGGAVVAEFLAEVGIVAELQRLSWQEWLDGPFRGHFDLTLINHVEPLDYLIYTDPQYYFGYDSAAFRELAREHAQAPGPRERQRLFARLQRHLAQDAANAWIFTPSIVTVVRKGLRGAWMNYPIFAHDIGSMWWDG</sequence>
<dbReference type="PANTHER" id="PTHR30290:SF38">
    <property type="entry name" value="D,D-DIPEPTIDE-BINDING PERIPLASMIC PROTEIN DDPA-RELATED"/>
    <property type="match status" value="1"/>
</dbReference>
<dbReference type="AlphaFoldDB" id="A0A2R3QDD1"/>
<dbReference type="GO" id="GO:0015833">
    <property type="term" value="P:peptide transport"/>
    <property type="evidence" value="ECO:0007669"/>
    <property type="project" value="TreeGrafter"/>
</dbReference>
<dbReference type="Gene3D" id="3.40.190.10">
    <property type="entry name" value="Periplasmic binding protein-like II"/>
    <property type="match status" value="1"/>
</dbReference>
<dbReference type="OrthoDB" id="9801799at2"/>
<dbReference type="GO" id="GO:1904680">
    <property type="term" value="F:peptide transmembrane transporter activity"/>
    <property type="evidence" value="ECO:0007669"/>
    <property type="project" value="TreeGrafter"/>
</dbReference>
<keyword evidence="2" id="KW-0732">Signal</keyword>
<evidence type="ECO:0000313" key="4">
    <source>
        <dbReference type="EMBL" id="AVO49783.1"/>
    </source>
</evidence>
<dbReference type="RefSeq" id="WP_106684212.1">
    <property type="nucleotide sequence ID" value="NZ_CP027667.1"/>
</dbReference>
<dbReference type="Gene3D" id="3.10.105.10">
    <property type="entry name" value="Dipeptide-binding Protein, Domain 3"/>
    <property type="match status" value="1"/>
</dbReference>
<dbReference type="EMBL" id="CP027667">
    <property type="protein sequence ID" value="AVO49783.1"/>
    <property type="molecule type" value="Genomic_DNA"/>
</dbReference>
<dbReference type="Pfam" id="PF00496">
    <property type="entry name" value="SBP_bac_5"/>
    <property type="match status" value="1"/>
</dbReference>
<dbReference type="InterPro" id="IPR006311">
    <property type="entry name" value="TAT_signal"/>
</dbReference>
<protein>
    <submittedName>
        <fullName evidence="4">ABC transporter substrate-binding protein</fullName>
    </submittedName>
</protein>
<accession>A0A2R3QDD1</accession>
<evidence type="ECO:0000313" key="5">
    <source>
        <dbReference type="Proteomes" id="UP000237925"/>
    </source>
</evidence>
<dbReference type="PANTHER" id="PTHR30290">
    <property type="entry name" value="PERIPLASMIC BINDING COMPONENT OF ABC TRANSPORTER"/>
    <property type="match status" value="1"/>
</dbReference>
<dbReference type="GO" id="GO:0030288">
    <property type="term" value="C:outer membrane-bounded periplasmic space"/>
    <property type="evidence" value="ECO:0007669"/>
    <property type="project" value="UniProtKB-ARBA"/>
</dbReference>
<organism evidence="4 5">
    <name type="scientific">Melaminivora suipulveris</name>
    <dbReference type="NCBI Taxonomy" id="2109913"/>
    <lineage>
        <taxon>Bacteria</taxon>
        <taxon>Pseudomonadati</taxon>
        <taxon>Pseudomonadota</taxon>
        <taxon>Betaproteobacteria</taxon>
        <taxon>Burkholderiales</taxon>
        <taxon>Comamonadaceae</taxon>
        <taxon>Melaminivora</taxon>
    </lineage>
</organism>
<evidence type="ECO:0000259" key="3">
    <source>
        <dbReference type="Pfam" id="PF00496"/>
    </source>
</evidence>